<evidence type="ECO:0000256" key="1">
    <source>
        <dbReference type="ARBA" id="ARBA00009091"/>
    </source>
</evidence>
<keyword evidence="5" id="KW-1185">Reference proteome</keyword>
<dbReference type="EMBL" id="FWPT01000003">
    <property type="protein sequence ID" value="SMA42522.1"/>
    <property type="molecule type" value="Genomic_DNA"/>
</dbReference>
<sequence>MKTGLKAAVVALALAAPLSHAAGMAVVNMQKALAESAPAKAFMKKSQEKFSTQRNNLKKLEDEIRTSITNYERDAATMSEAERSKVQVEIRRKQEDYQYQGRALEQEMAQAEQAELSRLGPKLQQAIASVAEQGGYEVVVDARTVSYVKPGLDVTAKVIEKLNTLAK</sequence>
<reference evidence="4 5" key="1">
    <citation type="submission" date="2017-03" db="EMBL/GenBank/DDBJ databases">
        <authorList>
            <person name="Afonso C.L."/>
            <person name="Miller P.J."/>
            <person name="Scott M.A."/>
            <person name="Spackman E."/>
            <person name="Goraichik I."/>
            <person name="Dimitrov K.M."/>
            <person name="Suarez D.L."/>
            <person name="Swayne D.E."/>
        </authorList>
    </citation>
    <scope>NUCLEOTIDE SEQUENCE [LARGE SCALE GENOMIC DNA]</scope>
    <source>
        <strain evidence="4">SB41UT1</strain>
    </source>
</reference>
<dbReference type="PANTHER" id="PTHR35089">
    <property type="entry name" value="CHAPERONE PROTEIN SKP"/>
    <property type="match status" value="1"/>
</dbReference>
<evidence type="ECO:0000256" key="2">
    <source>
        <dbReference type="ARBA" id="ARBA00022729"/>
    </source>
</evidence>
<dbReference type="InterPro" id="IPR024930">
    <property type="entry name" value="Skp_dom_sf"/>
</dbReference>
<dbReference type="RefSeq" id="WP_087108362.1">
    <property type="nucleotide sequence ID" value="NZ_CBCSCN010000009.1"/>
</dbReference>
<dbReference type="PANTHER" id="PTHR35089:SF1">
    <property type="entry name" value="CHAPERONE PROTEIN SKP"/>
    <property type="match status" value="1"/>
</dbReference>
<gene>
    <name evidence="4" type="primary">skp</name>
    <name evidence="4" type="ORF">EHSB41UT_01443</name>
</gene>
<dbReference type="Gene3D" id="3.30.910.20">
    <property type="entry name" value="Skp domain"/>
    <property type="match status" value="1"/>
</dbReference>
<evidence type="ECO:0000313" key="5">
    <source>
        <dbReference type="Proteomes" id="UP000196573"/>
    </source>
</evidence>
<keyword evidence="2 3" id="KW-0732">Signal</keyword>
<evidence type="ECO:0000256" key="3">
    <source>
        <dbReference type="SAM" id="SignalP"/>
    </source>
</evidence>
<dbReference type="SUPFAM" id="SSF111384">
    <property type="entry name" value="OmpH-like"/>
    <property type="match status" value="1"/>
</dbReference>
<dbReference type="SMART" id="SM00935">
    <property type="entry name" value="OmpH"/>
    <property type="match status" value="1"/>
</dbReference>
<dbReference type="Proteomes" id="UP000196573">
    <property type="component" value="Unassembled WGS sequence"/>
</dbReference>
<feature type="chain" id="PRO_5013118248" evidence="3">
    <location>
        <begin position="22"/>
        <end position="167"/>
    </location>
</feature>
<comment type="similarity">
    <text evidence="1">Belongs to the Skp family.</text>
</comment>
<dbReference type="InterPro" id="IPR005632">
    <property type="entry name" value="Chaperone_Skp"/>
</dbReference>
<accession>A0A1X7AJW5</accession>
<name>A0A1X7AJW5_9GAMM</name>
<protein>
    <submittedName>
        <fullName evidence="4">Chaperone protein Skp</fullName>
    </submittedName>
</protein>
<dbReference type="GO" id="GO:0005829">
    <property type="term" value="C:cytosol"/>
    <property type="evidence" value="ECO:0007669"/>
    <property type="project" value="TreeGrafter"/>
</dbReference>
<dbReference type="GO" id="GO:0051082">
    <property type="term" value="F:unfolded protein binding"/>
    <property type="evidence" value="ECO:0007669"/>
    <property type="project" value="InterPro"/>
</dbReference>
<dbReference type="GO" id="GO:0050821">
    <property type="term" value="P:protein stabilization"/>
    <property type="evidence" value="ECO:0007669"/>
    <property type="project" value="TreeGrafter"/>
</dbReference>
<feature type="signal peptide" evidence="3">
    <location>
        <begin position="1"/>
        <end position="21"/>
    </location>
</feature>
<proteinExistence type="inferred from homology"/>
<dbReference type="Pfam" id="PF03938">
    <property type="entry name" value="OmpH"/>
    <property type="match status" value="1"/>
</dbReference>
<dbReference type="AlphaFoldDB" id="A0A1X7AJW5"/>
<evidence type="ECO:0000313" key="4">
    <source>
        <dbReference type="EMBL" id="SMA42522.1"/>
    </source>
</evidence>
<organism evidence="4 5">
    <name type="scientific">Parendozoicomonas haliclonae</name>
    <dbReference type="NCBI Taxonomy" id="1960125"/>
    <lineage>
        <taxon>Bacteria</taxon>
        <taxon>Pseudomonadati</taxon>
        <taxon>Pseudomonadota</taxon>
        <taxon>Gammaproteobacteria</taxon>
        <taxon>Oceanospirillales</taxon>
        <taxon>Endozoicomonadaceae</taxon>
        <taxon>Parendozoicomonas</taxon>
    </lineage>
</organism>